<organism evidence="2">
    <name type="scientific">marine sediment metagenome</name>
    <dbReference type="NCBI Taxonomy" id="412755"/>
    <lineage>
        <taxon>unclassified sequences</taxon>
        <taxon>metagenomes</taxon>
        <taxon>ecological metagenomes</taxon>
    </lineage>
</organism>
<comment type="caution">
    <text evidence="2">The sequence shown here is derived from an EMBL/GenBank/DDBJ whole genome shotgun (WGS) entry which is preliminary data.</text>
</comment>
<proteinExistence type="predicted"/>
<evidence type="ECO:0000256" key="1">
    <source>
        <dbReference type="SAM" id="Phobius"/>
    </source>
</evidence>
<evidence type="ECO:0000313" key="2">
    <source>
        <dbReference type="EMBL" id="GAH55937.1"/>
    </source>
</evidence>
<reference evidence="2" key="1">
    <citation type="journal article" date="2014" name="Front. Microbiol.">
        <title>High frequency of phylogenetically diverse reductive dehalogenase-homologous genes in deep subseafloor sedimentary metagenomes.</title>
        <authorList>
            <person name="Kawai M."/>
            <person name="Futagami T."/>
            <person name="Toyoda A."/>
            <person name="Takaki Y."/>
            <person name="Nishi S."/>
            <person name="Hori S."/>
            <person name="Arai W."/>
            <person name="Tsubouchi T."/>
            <person name="Morono Y."/>
            <person name="Uchiyama I."/>
            <person name="Ito T."/>
            <person name="Fujiyama A."/>
            <person name="Inagaki F."/>
            <person name="Takami H."/>
        </authorList>
    </citation>
    <scope>NUCLEOTIDE SEQUENCE</scope>
    <source>
        <strain evidence="2">Expedition CK06-06</strain>
    </source>
</reference>
<keyword evidence="1" id="KW-1133">Transmembrane helix</keyword>
<accession>X1GFE7</accession>
<keyword evidence="1" id="KW-0812">Transmembrane</keyword>
<feature type="transmembrane region" description="Helical" evidence="1">
    <location>
        <begin position="40"/>
        <end position="61"/>
    </location>
</feature>
<feature type="transmembrane region" description="Helical" evidence="1">
    <location>
        <begin position="73"/>
        <end position="93"/>
    </location>
</feature>
<keyword evidence="1" id="KW-0472">Membrane</keyword>
<feature type="transmembrane region" description="Helical" evidence="1">
    <location>
        <begin position="140"/>
        <end position="161"/>
    </location>
</feature>
<sequence length="171" mass="19536">MKDETKKKISLVLDIVSSYYIGYFIGIVGGVTLLLGSHDFGQRTMSTILTLSAIVVLGYINIQNFKKKRVFRYSMLIGTTFTGVLTPVFGQFYSQTDFLFGYSFMQVALTFVFQIFTWISYWYHVKIFDEKATEVRLQKWMVVVLFVLVGANLVGLVRTLIDGAMYTMFTG</sequence>
<dbReference type="AlphaFoldDB" id="X1GFE7"/>
<dbReference type="EMBL" id="BARU01023677">
    <property type="protein sequence ID" value="GAH55937.1"/>
    <property type="molecule type" value="Genomic_DNA"/>
</dbReference>
<name>X1GFE7_9ZZZZ</name>
<gene>
    <name evidence="2" type="ORF">S03H2_38406</name>
</gene>
<feature type="transmembrane region" description="Helical" evidence="1">
    <location>
        <begin position="12"/>
        <end position="34"/>
    </location>
</feature>
<feature type="transmembrane region" description="Helical" evidence="1">
    <location>
        <begin position="99"/>
        <end position="119"/>
    </location>
</feature>
<protein>
    <submittedName>
        <fullName evidence="2">Uncharacterized protein</fullName>
    </submittedName>
</protein>